<dbReference type="GO" id="GO:0009103">
    <property type="term" value="P:lipopolysaccharide biosynthetic process"/>
    <property type="evidence" value="ECO:0007669"/>
    <property type="project" value="TreeGrafter"/>
</dbReference>
<dbReference type="EMBL" id="LCRM01000031">
    <property type="protein sequence ID" value="KKW36106.1"/>
    <property type="molecule type" value="Genomic_DNA"/>
</dbReference>
<dbReference type="InterPro" id="IPR028098">
    <property type="entry name" value="Glyco_trans_4-like_N"/>
</dbReference>
<organism evidence="4 5">
    <name type="scientific">Candidatus Giovannonibacteria bacterium GW2011_GWA2_53_7</name>
    <dbReference type="NCBI Taxonomy" id="1618650"/>
    <lineage>
        <taxon>Bacteria</taxon>
        <taxon>Candidatus Giovannoniibacteriota</taxon>
    </lineage>
</organism>
<evidence type="ECO:0000313" key="5">
    <source>
        <dbReference type="Proteomes" id="UP000034290"/>
    </source>
</evidence>
<gene>
    <name evidence="4" type="ORF">UY81_C0031G0007</name>
</gene>
<dbReference type="PANTHER" id="PTHR46401">
    <property type="entry name" value="GLYCOSYLTRANSFERASE WBBK-RELATED"/>
    <property type="match status" value="1"/>
</dbReference>
<evidence type="ECO:0000313" key="4">
    <source>
        <dbReference type="EMBL" id="KKW36106.1"/>
    </source>
</evidence>
<dbReference type="FunFam" id="3.40.50.2000:FF:000119">
    <property type="entry name" value="Glycosyl transferase group 1"/>
    <property type="match status" value="1"/>
</dbReference>
<feature type="domain" description="Glycosyl transferase family 1" evidence="2">
    <location>
        <begin position="190"/>
        <end position="352"/>
    </location>
</feature>
<dbReference type="Pfam" id="PF00534">
    <property type="entry name" value="Glycos_transf_1"/>
    <property type="match status" value="1"/>
</dbReference>
<accession>A0A0G1XYS5</accession>
<dbReference type="Pfam" id="PF13439">
    <property type="entry name" value="Glyco_transf_4"/>
    <property type="match status" value="1"/>
</dbReference>
<dbReference type="InterPro" id="IPR001296">
    <property type="entry name" value="Glyco_trans_1"/>
</dbReference>
<comment type="caution">
    <text evidence="4">The sequence shown here is derived from an EMBL/GenBank/DDBJ whole genome shotgun (WGS) entry which is preliminary data.</text>
</comment>
<dbReference type="GO" id="GO:0016757">
    <property type="term" value="F:glycosyltransferase activity"/>
    <property type="evidence" value="ECO:0007669"/>
    <property type="project" value="InterPro"/>
</dbReference>
<evidence type="ECO:0000259" key="3">
    <source>
        <dbReference type="Pfam" id="PF13439"/>
    </source>
</evidence>
<protein>
    <submittedName>
        <fullName evidence="4">Glycosyl transferase, group 1</fullName>
    </submittedName>
</protein>
<dbReference type="PANTHER" id="PTHR46401:SF2">
    <property type="entry name" value="GLYCOSYLTRANSFERASE WBBK-RELATED"/>
    <property type="match status" value="1"/>
</dbReference>
<sequence>MKIGIDARFYGPYVGGGGLGRYTHELLKQLQEIDTQNRYLVFLNREGFDAFQPKSPNFEKRLADVRWYTLAEQLKMPRIIDREHLDLIHYPHWNVPLFSRTPFVTTIHDLILLDERDSAIQATTLPRPLYNLKRLGYRIVLHHALFKSRSLIAVSNFTKSRILAHFPRLSKDKVKMIYEGGPGTWGHEPETNLAPKGPYFLYVGNAYPHKNLESLLHAFSFFQKAHPEVKLVLVGREGHFYNQLKKELEEIDVPSDSVIFTGFVPDASLSNLYQHATLYLFPSRHEGFGLPPLEAMAHGVPVAASKTSSLPEILGDAALYFDPDNLEDMVRVMETALSDETLRQTLTQKGYEKIKAYSWRTMAQETLNIYLHR</sequence>
<evidence type="ECO:0000259" key="2">
    <source>
        <dbReference type="Pfam" id="PF00534"/>
    </source>
</evidence>
<feature type="domain" description="Glycosyltransferase subfamily 4-like N-terminal" evidence="3">
    <location>
        <begin position="17"/>
        <end position="180"/>
    </location>
</feature>
<name>A0A0G1XYS5_9BACT</name>
<dbReference type="Proteomes" id="UP000034290">
    <property type="component" value="Unassembled WGS sequence"/>
</dbReference>
<proteinExistence type="predicted"/>
<evidence type="ECO:0000256" key="1">
    <source>
        <dbReference type="ARBA" id="ARBA00022679"/>
    </source>
</evidence>
<dbReference type="SUPFAM" id="SSF53756">
    <property type="entry name" value="UDP-Glycosyltransferase/glycogen phosphorylase"/>
    <property type="match status" value="1"/>
</dbReference>
<reference evidence="4 5" key="1">
    <citation type="journal article" date="2015" name="Nature">
        <title>rRNA introns, odd ribosomes, and small enigmatic genomes across a large radiation of phyla.</title>
        <authorList>
            <person name="Brown C.T."/>
            <person name="Hug L.A."/>
            <person name="Thomas B.C."/>
            <person name="Sharon I."/>
            <person name="Castelle C.J."/>
            <person name="Singh A."/>
            <person name="Wilkins M.J."/>
            <person name="Williams K.H."/>
            <person name="Banfield J.F."/>
        </authorList>
    </citation>
    <scope>NUCLEOTIDE SEQUENCE [LARGE SCALE GENOMIC DNA]</scope>
</reference>
<dbReference type="AlphaFoldDB" id="A0A0G1XYS5"/>
<dbReference type="CDD" id="cd03809">
    <property type="entry name" value="GT4_MtfB-like"/>
    <property type="match status" value="1"/>
</dbReference>
<dbReference type="Gene3D" id="3.40.50.2000">
    <property type="entry name" value="Glycogen Phosphorylase B"/>
    <property type="match status" value="2"/>
</dbReference>
<keyword evidence="1 4" id="KW-0808">Transferase</keyword>